<dbReference type="RefSeq" id="WP_345077297.1">
    <property type="nucleotide sequence ID" value="NZ_BAABFA010000004.1"/>
</dbReference>
<dbReference type="Gene3D" id="3.40.50.2300">
    <property type="match status" value="2"/>
</dbReference>
<dbReference type="PROSITE" id="PS50110">
    <property type="entry name" value="RESPONSE_REGULATORY"/>
    <property type="match status" value="2"/>
</dbReference>
<evidence type="ECO:0000256" key="2">
    <source>
        <dbReference type="ARBA" id="ARBA00012438"/>
    </source>
</evidence>
<keyword evidence="3 5" id="KW-0597">Phosphoprotein</keyword>
<dbReference type="SUPFAM" id="SSF52172">
    <property type="entry name" value="CheY-like"/>
    <property type="match status" value="2"/>
</dbReference>
<evidence type="ECO:0000259" key="6">
    <source>
        <dbReference type="PROSITE" id="PS50109"/>
    </source>
</evidence>
<dbReference type="Pfam" id="PF00512">
    <property type="entry name" value="HisKA"/>
    <property type="match status" value="1"/>
</dbReference>
<dbReference type="InterPro" id="IPR003661">
    <property type="entry name" value="HisK_dim/P_dom"/>
</dbReference>
<dbReference type="Pfam" id="PF00072">
    <property type="entry name" value="Response_reg"/>
    <property type="match status" value="2"/>
</dbReference>
<dbReference type="EC" id="2.7.13.3" evidence="2"/>
<dbReference type="SUPFAM" id="SSF47384">
    <property type="entry name" value="Homodimeric domain of signal transducing histidine kinase"/>
    <property type="match status" value="1"/>
</dbReference>
<evidence type="ECO:0000259" key="7">
    <source>
        <dbReference type="PROSITE" id="PS50110"/>
    </source>
</evidence>
<dbReference type="EMBL" id="BAABFA010000004">
    <property type="protein sequence ID" value="GAA4460195.1"/>
    <property type="molecule type" value="Genomic_DNA"/>
</dbReference>
<dbReference type="InterPro" id="IPR001789">
    <property type="entry name" value="Sig_transdc_resp-reg_receiver"/>
</dbReference>
<evidence type="ECO:0000313" key="8">
    <source>
        <dbReference type="EMBL" id="GAA4460195.1"/>
    </source>
</evidence>
<dbReference type="InterPro" id="IPR004358">
    <property type="entry name" value="Sig_transdc_His_kin-like_C"/>
</dbReference>
<comment type="catalytic activity">
    <reaction evidence="1">
        <text>ATP + protein L-histidine = ADP + protein N-phospho-L-histidine.</text>
        <dbReference type="EC" id="2.7.13.3"/>
    </reaction>
</comment>
<dbReference type="PROSITE" id="PS50109">
    <property type="entry name" value="HIS_KIN"/>
    <property type="match status" value="1"/>
</dbReference>
<dbReference type="CDD" id="cd16922">
    <property type="entry name" value="HATPase_EvgS-ArcB-TorS-like"/>
    <property type="match status" value="1"/>
</dbReference>
<dbReference type="PANTHER" id="PTHR45339:SF1">
    <property type="entry name" value="HYBRID SIGNAL TRANSDUCTION HISTIDINE KINASE J"/>
    <property type="match status" value="1"/>
</dbReference>
<sequence length="823" mass="92423">METVQQANWLKEAVNFFVDLYPIKRQRDLNAIYREVTLLLQKYAHAQAAAIIRLEDSITARVLYASDNYISGFINATVIDEVVSIYEIRIANGALITKAPDDILVLIPVKEKAFTGVFALFIDKGTDVNDAFRQFLQHVWTGLKETAMLIQTYYSIEELSTRFNAILGTIPESIVFIDDSGRQGWLNGPAARLLHLNEDNNAPMAIAAAMQQLRNDAVNREDILKEAGQLFSSPNRSIKNWEWLFGTPVELALSVSCVPVRSTNISGRLWVFDDITEIYKANDMLKELNTELVEKRRIADEQNKAKSDFLANMSHEIRTPMNGVIGMASILANTQLTEEQADYVETIRISGETLLSIINDILDFSKIESGKMELEAQPLNIRTAIEETYDLLAMKAGEKGIDLLYYIDPMVPAEIHGDMVRLKQILMNLVSNGLKFTERGEVLVNVTSISNEQDDHILQFSVKDTGIGIPQDKFYKLFDTFSQVDSSTTRKFGGTGLGLAICRRLVALMGGTIKAESTVGVGSTFTFTISAKASRMAINYTARDKTNEQKLTGKRVLVLDDNITNLKIMQAQCELWHMLPLTTYSFDEAEAALRSTPFDLVMVDMLMPGKDGVEVARILKREYPQLPIILFSSAGYLPLDAAEMKELFAVVLHKPAKQAQIERAFIEALNMRSPVARTGAEPIPTSPTRTQNDTAQVKILVAEDNDINQKMIMRALEKLGYTADLAENGKIAVELLHSTRYQLIFMDVMMPEMDGYQATRIIRDMYGDRSDRPVIIATTANALTGDREKIFENGMDDYIPKPFKMQDIKNKIDEWTPKLPQLQ</sequence>
<dbReference type="SMART" id="SM00387">
    <property type="entry name" value="HATPase_c"/>
    <property type="match status" value="1"/>
</dbReference>
<evidence type="ECO:0000256" key="1">
    <source>
        <dbReference type="ARBA" id="ARBA00000085"/>
    </source>
</evidence>
<dbReference type="InterPro" id="IPR005467">
    <property type="entry name" value="His_kinase_dom"/>
</dbReference>
<dbReference type="PRINTS" id="PR00344">
    <property type="entry name" value="BCTRLSENSOR"/>
</dbReference>
<dbReference type="InterPro" id="IPR011006">
    <property type="entry name" value="CheY-like_superfamily"/>
</dbReference>
<keyword evidence="4" id="KW-0902">Two-component regulatory system</keyword>
<evidence type="ECO:0000256" key="4">
    <source>
        <dbReference type="ARBA" id="ARBA00023012"/>
    </source>
</evidence>
<evidence type="ECO:0000256" key="3">
    <source>
        <dbReference type="ARBA" id="ARBA00022553"/>
    </source>
</evidence>
<protein>
    <recommendedName>
        <fullName evidence="2">histidine kinase</fullName>
        <ecNumber evidence="2">2.7.13.3</ecNumber>
    </recommendedName>
</protein>
<dbReference type="CDD" id="cd00082">
    <property type="entry name" value="HisKA"/>
    <property type="match status" value="1"/>
</dbReference>
<dbReference type="Pfam" id="PF02518">
    <property type="entry name" value="HATPase_c"/>
    <property type="match status" value="1"/>
</dbReference>
<feature type="domain" description="Response regulatory" evidence="7">
    <location>
        <begin position="698"/>
        <end position="816"/>
    </location>
</feature>
<dbReference type="InterPro" id="IPR036890">
    <property type="entry name" value="HATPase_C_sf"/>
</dbReference>
<dbReference type="Proteomes" id="UP001500067">
    <property type="component" value="Unassembled WGS sequence"/>
</dbReference>
<reference evidence="9" key="1">
    <citation type="journal article" date="2019" name="Int. J. Syst. Evol. Microbiol.">
        <title>The Global Catalogue of Microorganisms (GCM) 10K type strain sequencing project: providing services to taxonomists for standard genome sequencing and annotation.</title>
        <authorList>
            <consortium name="The Broad Institute Genomics Platform"/>
            <consortium name="The Broad Institute Genome Sequencing Center for Infectious Disease"/>
            <person name="Wu L."/>
            <person name="Ma J."/>
        </authorList>
    </citation>
    <scope>NUCLEOTIDE SEQUENCE [LARGE SCALE GENOMIC DNA]</scope>
    <source>
        <strain evidence="9">JCM 32105</strain>
    </source>
</reference>
<dbReference type="PANTHER" id="PTHR45339">
    <property type="entry name" value="HYBRID SIGNAL TRANSDUCTION HISTIDINE KINASE J"/>
    <property type="match status" value="1"/>
</dbReference>
<dbReference type="Gene3D" id="3.30.450.20">
    <property type="entry name" value="PAS domain"/>
    <property type="match status" value="1"/>
</dbReference>
<dbReference type="Gene3D" id="1.10.287.130">
    <property type="match status" value="1"/>
</dbReference>
<comment type="caution">
    <text evidence="8">The sequence shown here is derived from an EMBL/GenBank/DDBJ whole genome shotgun (WGS) entry which is preliminary data.</text>
</comment>
<gene>
    <name evidence="8" type="ORF">GCM10023093_02430</name>
</gene>
<dbReference type="SMART" id="SM00448">
    <property type="entry name" value="REC"/>
    <property type="match status" value="2"/>
</dbReference>
<dbReference type="InterPro" id="IPR036097">
    <property type="entry name" value="HisK_dim/P_sf"/>
</dbReference>
<feature type="modified residue" description="4-aspartylphosphate" evidence="5">
    <location>
        <position position="604"/>
    </location>
</feature>
<dbReference type="SUPFAM" id="SSF55874">
    <property type="entry name" value="ATPase domain of HSP90 chaperone/DNA topoisomerase II/histidine kinase"/>
    <property type="match status" value="1"/>
</dbReference>
<dbReference type="CDD" id="cd17546">
    <property type="entry name" value="REC_hyHK_CKI1_RcsC-like"/>
    <property type="match status" value="2"/>
</dbReference>
<dbReference type="Gene3D" id="3.30.565.10">
    <property type="entry name" value="Histidine kinase-like ATPase, C-terminal domain"/>
    <property type="match status" value="1"/>
</dbReference>
<evidence type="ECO:0000256" key="5">
    <source>
        <dbReference type="PROSITE-ProRule" id="PRU00169"/>
    </source>
</evidence>
<evidence type="ECO:0000313" key="9">
    <source>
        <dbReference type="Proteomes" id="UP001500067"/>
    </source>
</evidence>
<accession>A0ABP8N612</accession>
<organism evidence="8 9">
    <name type="scientific">Nemorincola caseinilytica</name>
    <dbReference type="NCBI Taxonomy" id="2054315"/>
    <lineage>
        <taxon>Bacteria</taxon>
        <taxon>Pseudomonadati</taxon>
        <taxon>Bacteroidota</taxon>
        <taxon>Chitinophagia</taxon>
        <taxon>Chitinophagales</taxon>
        <taxon>Chitinophagaceae</taxon>
        <taxon>Nemorincola</taxon>
    </lineage>
</organism>
<dbReference type="SMART" id="SM00388">
    <property type="entry name" value="HisKA"/>
    <property type="match status" value="1"/>
</dbReference>
<feature type="domain" description="Histidine kinase" evidence="6">
    <location>
        <begin position="312"/>
        <end position="533"/>
    </location>
</feature>
<feature type="modified residue" description="4-aspartylphosphate" evidence="5">
    <location>
        <position position="747"/>
    </location>
</feature>
<proteinExistence type="predicted"/>
<keyword evidence="9" id="KW-1185">Reference proteome</keyword>
<feature type="domain" description="Response regulatory" evidence="7">
    <location>
        <begin position="555"/>
        <end position="669"/>
    </location>
</feature>
<dbReference type="InterPro" id="IPR003594">
    <property type="entry name" value="HATPase_dom"/>
</dbReference>
<name>A0ABP8N612_9BACT</name>